<dbReference type="InterPro" id="IPR032834">
    <property type="entry name" value="NatK-like_C"/>
</dbReference>
<protein>
    <submittedName>
        <fullName evidence="3">GHKL domain-containing protein</fullName>
    </submittedName>
</protein>
<dbReference type="Pfam" id="PF14501">
    <property type="entry name" value="HATPase_c_5"/>
    <property type="match status" value="1"/>
</dbReference>
<evidence type="ECO:0000256" key="1">
    <source>
        <dbReference type="SAM" id="Phobius"/>
    </source>
</evidence>
<feature type="transmembrane region" description="Helical" evidence="1">
    <location>
        <begin position="172"/>
        <end position="192"/>
    </location>
</feature>
<sequence length="451" mass="51378">MPESNFMIILTTSLFFLTLLPSVYLRYLPFRTVLTEKQRHTLFLAYAAIFVFELTLSLLLFFSGALPFSFHTFKIIFFFFGFLPYFLLNLCLIRPYAAQHFFILGIQFLLAAAISTAAVLLTILYAGLDGFFDCFAFYCALYLLLYLAVFPFVLPFFRQIFLRFSTVSTDRFWLYICPLPLLMFFHDIYFSISEELLILHHLPARLLLFISGILISLAAWRGLEQILRQAATTERNLALLTRMNSIGEYTRSLQDKQRRLALVRHDLRHNSKMLADLISHGEDEAAMKLIGSINEQIDATHAEHFAANPLIDAALSVYVQQSRQKGIPIETKVDVPPSFAAEIDLSLVLCNLLENAIHAEEKEEKAARGIRILARAQGRGLFLAIENRRSAPVPLTANGLPKSRESLPGHGYGTRSLLDFTKKYGAEYFTEQKDGWFSILLHLPLHENKSG</sequence>
<keyword evidence="1" id="KW-0812">Transmembrane</keyword>
<feature type="transmembrane region" description="Helical" evidence="1">
    <location>
        <begin position="100"/>
        <end position="123"/>
    </location>
</feature>
<reference evidence="3 4" key="1">
    <citation type="submission" date="2023-04" db="EMBL/GenBank/DDBJ databases">
        <title>Genome Sequence of Selenomonas sputigena ATCC 33150.</title>
        <authorList>
            <person name="Miller D.P."/>
            <person name="Anvari S."/>
            <person name="Polson S.W."/>
            <person name="Macdonald M."/>
            <person name="Mcdowell J.V."/>
        </authorList>
    </citation>
    <scope>NUCLEOTIDE SEQUENCE [LARGE SCALE GENOMIC DNA]</scope>
    <source>
        <strain evidence="3 4">ATCC 33150</strain>
    </source>
</reference>
<name>A0ABV3X489_9FIRM</name>
<feature type="transmembrane region" description="Helical" evidence="1">
    <location>
        <begin position="68"/>
        <end position="88"/>
    </location>
</feature>
<feature type="transmembrane region" description="Helical" evidence="1">
    <location>
        <begin position="198"/>
        <end position="220"/>
    </location>
</feature>
<keyword evidence="1" id="KW-1133">Transmembrane helix</keyword>
<dbReference type="InterPro" id="IPR036890">
    <property type="entry name" value="HATPase_C_sf"/>
</dbReference>
<dbReference type="RefSeq" id="WP_368846735.1">
    <property type="nucleotide sequence ID" value="NZ_CP194411.1"/>
</dbReference>
<feature type="domain" description="Sensor histidine kinase NatK-like C-terminal" evidence="2">
    <location>
        <begin position="343"/>
        <end position="443"/>
    </location>
</feature>
<organism evidence="3 4">
    <name type="scientific">Selenomonas sputigena</name>
    <dbReference type="NCBI Taxonomy" id="69823"/>
    <lineage>
        <taxon>Bacteria</taxon>
        <taxon>Bacillati</taxon>
        <taxon>Bacillota</taxon>
        <taxon>Negativicutes</taxon>
        <taxon>Selenomonadales</taxon>
        <taxon>Selenomonadaceae</taxon>
        <taxon>Selenomonas</taxon>
    </lineage>
</organism>
<accession>A0ABV3X489</accession>
<dbReference type="EMBL" id="JARVLH010000003">
    <property type="protein sequence ID" value="MEX5285003.1"/>
    <property type="molecule type" value="Genomic_DNA"/>
</dbReference>
<proteinExistence type="predicted"/>
<dbReference type="SUPFAM" id="SSF55874">
    <property type="entry name" value="ATPase domain of HSP90 chaperone/DNA topoisomerase II/histidine kinase"/>
    <property type="match status" value="1"/>
</dbReference>
<evidence type="ECO:0000259" key="2">
    <source>
        <dbReference type="Pfam" id="PF14501"/>
    </source>
</evidence>
<evidence type="ECO:0000313" key="4">
    <source>
        <dbReference type="Proteomes" id="UP001559623"/>
    </source>
</evidence>
<keyword evidence="4" id="KW-1185">Reference proteome</keyword>
<dbReference type="Proteomes" id="UP001559623">
    <property type="component" value="Unassembled WGS sequence"/>
</dbReference>
<feature type="transmembrane region" description="Helical" evidence="1">
    <location>
        <begin position="135"/>
        <end position="160"/>
    </location>
</feature>
<feature type="transmembrane region" description="Helical" evidence="1">
    <location>
        <begin position="40"/>
        <end position="62"/>
    </location>
</feature>
<dbReference type="Gene3D" id="3.30.565.10">
    <property type="entry name" value="Histidine kinase-like ATPase, C-terminal domain"/>
    <property type="match status" value="1"/>
</dbReference>
<evidence type="ECO:0000313" key="3">
    <source>
        <dbReference type="EMBL" id="MEX5285003.1"/>
    </source>
</evidence>
<keyword evidence="1" id="KW-0472">Membrane</keyword>
<comment type="caution">
    <text evidence="3">The sequence shown here is derived from an EMBL/GenBank/DDBJ whole genome shotgun (WGS) entry which is preliminary data.</text>
</comment>
<feature type="transmembrane region" description="Helical" evidence="1">
    <location>
        <begin position="6"/>
        <end position="28"/>
    </location>
</feature>
<gene>
    <name evidence="3" type="ORF">QCO44_05010</name>
</gene>